<evidence type="ECO:0000313" key="2">
    <source>
        <dbReference type="Proteomes" id="UP000595437"/>
    </source>
</evidence>
<feature type="non-terminal residue" evidence="1">
    <location>
        <position position="53"/>
    </location>
</feature>
<name>A0A7T8KGV9_CALRO</name>
<dbReference type="EMBL" id="CP045890">
    <property type="protein sequence ID" value="QQP55712.1"/>
    <property type="molecule type" value="Genomic_DNA"/>
</dbReference>
<protein>
    <submittedName>
        <fullName evidence="1">Uncharacterized protein</fullName>
    </submittedName>
</protein>
<feature type="non-terminal residue" evidence="1">
    <location>
        <position position="1"/>
    </location>
</feature>
<keyword evidence="2" id="KW-1185">Reference proteome</keyword>
<proteinExistence type="predicted"/>
<organism evidence="1 2">
    <name type="scientific">Caligus rogercresseyi</name>
    <name type="common">Sea louse</name>
    <dbReference type="NCBI Taxonomy" id="217165"/>
    <lineage>
        <taxon>Eukaryota</taxon>
        <taxon>Metazoa</taxon>
        <taxon>Ecdysozoa</taxon>
        <taxon>Arthropoda</taxon>
        <taxon>Crustacea</taxon>
        <taxon>Multicrustacea</taxon>
        <taxon>Hexanauplia</taxon>
        <taxon>Copepoda</taxon>
        <taxon>Siphonostomatoida</taxon>
        <taxon>Caligidae</taxon>
        <taxon>Caligus</taxon>
    </lineage>
</organism>
<dbReference type="Proteomes" id="UP000595437">
    <property type="component" value="Chromosome 1"/>
</dbReference>
<dbReference type="AlphaFoldDB" id="A0A7T8KGV9"/>
<reference evidence="2" key="1">
    <citation type="submission" date="2021-01" db="EMBL/GenBank/DDBJ databases">
        <title>Caligus Genome Assembly.</title>
        <authorList>
            <person name="Gallardo-Escarate C."/>
        </authorList>
    </citation>
    <scope>NUCLEOTIDE SEQUENCE [LARGE SCALE GENOMIC DNA]</scope>
</reference>
<gene>
    <name evidence="1" type="ORF">FKW44_000145</name>
</gene>
<evidence type="ECO:0000313" key="1">
    <source>
        <dbReference type="EMBL" id="QQP55712.1"/>
    </source>
</evidence>
<sequence length="53" mass="5934">WPGEFVPKGRKILLAPFLDKFGPMGWGRVLLKSEEGSPYSALIHGSTWSFNID</sequence>
<accession>A0A7T8KGV9</accession>